<organism evidence="1 2">
    <name type="scientific">Streptomyces malaysiensis subsp. samsunensis</name>
    <dbReference type="NCBI Taxonomy" id="459658"/>
    <lineage>
        <taxon>Bacteria</taxon>
        <taxon>Bacillati</taxon>
        <taxon>Actinomycetota</taxon>
        <taxon>Actinomycetes</taxon>
        <taxon>Kitasatosporales</taxon>
        <taxon>Streptomycetaceae</taxon>
        <taxon>Streptomyces</taxon>
        <taxon>Streptomyces violaceusniger group</taxon>
    </lineage>
</organism>
<comment type="caution">
    <text evidence="1">The sequence shown here is derived from an EMBL/GenBank/DDBJ whole genome shotgun (WGS) entry which is preliminary data.</text>
</comment>
<dbReference type="Proteomes" id="UP001142400">
    <property type="component" value="Unassembled WGS sequence"/>
</dbReference>
<dbReference type="Gene3D" id="3.40.1260.10">
    <property type="entry name" value="DsrEFH-like"/>
    <property type="match status" value="1"/>
</dbReference>
<dbReference type="RefSeq" id="WP_257633898.1">
    <property type="nucleotide sequence ID" value="NZ_JANIIC010000043.1"/>
</dbReference>
<proteinExistence type="predicted"/>
<dbReference type="InterPro" id="IPR027396">
    <property type="entry name" value="DsrEFH-like"/>
</dbReference>
<dbReference type="AlphaFoldDB" id="A0A9X2M0W3"/>
<dbReference type="SUPFAM" id="SSF75169">
    <property type="entry name" value="DsrEFH-like"/>
    <property type="match status" value="1"/>
</dbReference>
<reference evidence="1" key="1">
    <citation type="submission" date="2022-06" db="EMBL/GenBank/DDBJ databases">
        <title>WGS of actinobacteria.</title>
        <authorList>
            <person name="Thawai C."/>
        </authorList>
    </citation>
    <scope>NUCLEOTIDE SEQUENCE</scope>
    <source>
        <strain evidence="1">DSM 42010</strain>
    </source>
</reference>
<evidence type="ECO:0000313" key="2">
    <source>
        <dbReference type="Proteomes" id="UP001142400"/>
    </source>
</evidence>
<sequence length="137" mass="15130">MARPTTVPRSDVLLTVMGAPYENDLLTSVLRLSQAMLEGGATVQIWACGYATMLTQRGLGDSKPRNLAAWEVDHPSTSLLVREMLLAFPDRLRWYACRFCSDDRGAVDHIPEVPVRAPARFAEHVAAADKTLYLGVM</sequence>
<dbReference type="EMBL" id="JANIIC010000043">
    <property type="protein sequence ID" value="MCQ8833327.1"/>
    <property type="molecule type" value="Genomic_DNA"/>
</dbReference>
<evidence type="ECO:0008006" key="3">
    <source>
        <dbReference type="Google" id="ProtNLM"/>
    </source>
</evidence>
<protein>
    <recommendedName>
        <fullName evidence="3">DsrE family protein</fullName>
    </recommendedName>
</protein>
<name>A0A9X2M0W3_STRMQ</name>
<gene>
    <name evidence="1" type="ORF">NQU54_30790</name>
</gene>
<evidence type="ECO:0000313" key="1">
    <source>
        <dbReference type="EMBL" id="MCQ8833327.1"/>
    </source>
</evidence>
<keyword evidence="2" id="KW-1185">Reference proteome</keyword>
<accession>A0A9X2M0W3</accession>